<evidence type="ECO:0000313" key="3">
    <source>
        <dbReference type="Proteomes" id="UP000321301"/>
    </source>
</evidence>
<dbReference type="AlphaFoldDB" id="A0A512C864"/>
<feature type="transmembrane region" description="Helical" evidence="1">
    <location>
        <begin position="71"/>
        <end position="88"/>
    </location>
</feature>
<evidence type="ECO:0008006" key="4">
    <source>
        <dbReference type="Google" id="ProtNLM"/>
    </source>
</evidence>
<feature type="transmembrane region" description="Helical" evidence="1">
    <location>
        <begin position="42"/>
        <end position="65"/>
    </location>
</feature>
<protein>
    <recommendedName>
        <fullName evidence="4">DUF4407 domain-containing protein</fullName>
    </recommendedName>
</protein>
<gene>
    <name evidence="2" type="ORF">CQA01_09430</name>
</gene>
<keyword evidence="1" id="KW-0812">Transmembrane</keyword>
<dbReference type="Pfam" id="PF14362">
    <property type="entry name" value="DUF4407"/>
    <property type="match status" value="1"/>
</dbReference>
<comment type="caution">
    <text evidence="2">The sequence shown here is derived from an EMBL/GenBank/DDBJ whole genome shotgun (WGS) entry which is preliminary data.</text>
</comment>
<feature type="transmembrane region" description="Helical" evidence="1">
    <location>
        <begin position="284"/>
        <end position="306"/>
    </location>
</feature>
<dbReference type="EMBL" id="BJYV01000002">
    <property type="protein sequence ID" value="GEO20409.1"/>
    <property type="molecule type" value="Genomic_DNA"/>
</dbReference>
<evidence type="ECO:0000256" key="1">
    <source>
        <dbReference type="SAM" id="Phobius"/>
    </source>
</evidence>
<organism evidence="2 3">
    <name type="scientific">Cyclobacterium qasimii</name>
    <dbReference type="NCBI Taxonomy" id="1350429"/>
    <lineage>
        <taxon>Bacteria</taxon>
        <taxon>Pseudomonadati</taxon>
        <taxon>Bacteroidota</taxon>
        <taxon>Cytophagia</taxon>
        <taxon>Cytophagales</taxon>
        <taxon>Cyclobacteriaceae</taxon>
        <taxon>Cyclobacterium</taxon>
    </lineage>
</organism>
<name>A0A512C864_9BACT</name>
<proteinExistence type="predicted"/>
<dbReference type="Proteomes" id="UP000321301">
    <property type="component" value="Unassembled WGS sequence"/>
</dbReference>
<keyword evidence="1" id="KW-0472">Membrane</keyword>
<accession>A0A512C864</accession>
<sequence length="370" mass="42260">MCLVKNLKQYQPYMNKLERFLVFCSGAYLPLVKRCPGSIHQFIGIGGTVLFTAVFAGLSVGYALFTIFESIYTILAVGIVWMLMIFNLDRYIVSTLKKREKFLSELKQALPRLILAVLIALVIAKPLELKIFEKEINRELDRQRLATISESKDEIKAGYPELLKLEEEIQGLKAEINGKEAFRNEKQVEYDNERFGVKTGETTGRAGIGINAEKKEAQLDLAQKDLEYTQSLNREKIQDRVQKINLLNEKMTAELDYQMVSVAANNGLAARIQALDALTNANTAVYWANLLIMALFIMIEMAPILVKLLAKRGPYDHLLDLYEAGIVLSADELWYKKKSESELRKEVFDEIQPERRVARRNFDLGLFHKK</sequence>
<keyword evidence="1" id="KW-1133">Transmembrane helix</keyword>
<reference evidence="2 3" key="1">
    <citation type="submission" date="2019-07" db="EMBL/GenBank/DDBJ databases">
        <title>Whole genome shotgun sequence of Cyclobacterium qasimii NBRC 106168.</title>
        <authorList>
            <person name="Hosoyama A."/>
            <person name="Uohara A."/>
            <person name="Ohji S."/>
            <person name="Ichikawa N."/>
        </authorList>
    </citation>
    <scope>NUCLEOTIDE SEQUENCE [LARGE SCALE GENOMIC DNA]</scope>
    <source>
        <strain evidence="2 3">NBRC 106168</strain>
    </source>
</reference>
<keyword evidence="3" id="KW-1185">Reference proteome</keyword>
<dbReference type="InterPro" id="IPR025519">
    <property type="entry name" value="DUF4407"/>
</dbReference>
<evidence type="ECO:0000313" key="2">
    <source>
        <dbReference type="EMBL" id="GEO20409.1"/>
    </source>
</evidence>